<proteinExistence type="predicted"/>
<reference evidence="2" key="1">
    <citation type="submission" date="2018-12" db="EMBL/GenBank/DDBJ databases">
        <title>Bacillus chawlae sp. nov., Bacillus glennii sp. nov., and Bacillus saganii sp. nov. Isolated from the Vehicle Assembly Building at Kennedy Space Center where the Viking Spacecraft were Assembled.</title>
        <authorList>
            <person name="Seuylemezian A."/>
            <person name="Vaishampayan P."/>
        </authorList>
    </citation>
    <scope>NUCLEOTIDE SEQUENCE [LARGE SCALE GENOMIC DNA]</scope>
    <source>
        <strain evidence="2">DSM 13966</strain>
    </source>
</reference>
<evidence type="ECO:0000313" key="1">
    <source>
        <dbReference type="EMBL" id="RSD20625.1"/>
    </source>
</evidence>
<organism evidence="1 2">
    <name type="scientific">Mesobacillus subterraneus</name>
    <dbReference type="NCBI Taxonomy" id="285983"/>
    <lineage>
        <taxon>Bacteria</taxon>
        <taxon>Bacillati</taxon>
        <taxon>Bacillota</taxon>
        <taxon>Bacilli</taxon>
        <taxon>Bacillales</taxon>
        <taxon>Bacillaceae</taxon>
        <taxon>Mesobacillus</taxon>
    </lineage>
</organism>
<accession>A0A427TDP9</accession>
<dbReference type="AlphaFoldDB" id="A0A427TDP9"/>
<comment type="caution">
    <text evidence="1">The sequence shown here is derived from an EMBL/GenBank/DDBJ whole genome shotgun (WGS) entry which is preliminary data.</text>
</comment>
<name>A0A427TDP9_9BACI</name>
<dbReference type="RefSeq" id="WP_125482342.1">
    <property type="nucleotide sequence ID" value="NZ_RSFW01000040.1"/>
</dbReference>
<protein>
    <submittedName>
        <fullName evidence="1">Uncharacterized protein</fullName>
    </submittedName>
</protein>
<dbReference type="Proteomes" id="UP000279911">
    <property type="component" value="Unassembled WGS sequence"/>
</dbReference>
<gene>
    <name evidence="1" type="ORF">EJA10_22990</name>
</gene>
<dbReference type="EMBL" id="RSFW01000040">
    <property type="protein sequence ID" value="RSD20625.1"/>
    <property type="molecule type" value="Genomic_DNA"/>
</dbReference>
<evidence type="ECO:0000313" key="2">
    <source>
        <dbReference type="Proteomes" id="UP000279911"/>
    </source>
</evidence>
<sequence length="89" mass="10434">MSRISYDRFEIKKIHGTEIIPSVDPTRKYYIECADVDWKDGKGIREKVIYTLIIRNNTPQYYPAHILPDDLDSVMDVVAMLKGKFLKKE</sequence>